<dbReference type="AlphaFoldDB" id="A0A2M8PFF9"/>
<proteinExistence type="predicted"/>
<protein>
    <submittedName>
        <fullName evidence="2">Uncharacterized protein</fullName>
    </submittedName>
</protein>
<comment type="caution">
    <text evidence="2">The sequence shown here is derived from an EMBL/GenBank/DDBJ whole genome shotgun (WGS) entry which is preliminary data.</text>
</comment>
<accession>A0A2M8PFF9</accession>
<keyword evidence="1" id="KW-0472">Membrane</keyword>
<evidence type="ECO:0000313" key="3">
    <source>
        <dbReference type="Proteomes" id="UP000229681"/>
    </source>
</evidence>
<keyword evidence="1" id="KW-0812">Transmembrane</keyword>
<keyword evidence="1" id="KW-1133">Transmembrane helix</keyword>
<dbReference type="EMBL" id="PGTM01000065">
    <property type="protein sequence ID" value="PJF36294.1"/>
    <property type="molecule type" value="Genomic_DNA"/>
</dbReference>
<name>A0A2M8PFF9_9CHLR</name>
<reference evidence="2 3" key="1">
    <citation type="submission" date="2017-11" db="EMBL/GenBank/DDBJ databases">
        <title>Evolution of Phototrophy in the Chloroflexi Phylum Driven by Horizontal Gene Transfer.</title>
        <authorList>
            <person name="Ward L.M."/>
            <person name="Hemp J."/>
            <person name="Shih P.M."/>
            <person name="Mcglynn S.E."/>
            <person name="Fischer W."/>
        </authorList>
    </citation>
    <scope>NUCLEOTIDE SEQUENCE [LARGE SCALE GENOMIC DNA]</scope>
    <source>
        <strain evidence="2">JP3_13</strain>
    </source>
</reference>
<evidence type="ECO:0000256" key="1">
    <source>
        <dbReference type="SAM" id="Phobius"/>
    </source>
</evidence>
<gene>
    <name evidence="2" type="ORF">CUN49_06230</name>
</gene>
<feature type="transmembrane region" description="Helical" evidence="1">
    <location>
        <begin position="12"/>
        <end position="36"/>
    </location>
</feature>
<dbReference type="Proteomes" id="UP000229681">
    <property type="component" value="Unassembled WGS sequence"/>
</dbReference>
<evidence type="ECO:0000313" key="2">
    <source>
        <dbReference type="EMBL" id="PJF36294.1"/>
    </source>
</evidence>
<organism evidence="2 3">
    <name type="scientific">Candidatus Thermofonsia Clade 1 bacterium</name>
    <dbReference type="NCBI Taxonomy" id="2364210"/>
    <lineage>
        <taxon>Bacteria</taxon>
        <taxon>Bacillati</taxon>
        <taxon>Chloroflexota</taxon>
        <taxon>Candidatus Thermofontia</taxon>
        <taxon>Candidatus Thermofonsia Clade 1</taxon>
    </lineage>
</organism>
<sequence>MRSPREEARRATLLMIFAVVSSLIVIAILIGLLIVIGDLIGRLGRPARDYGPYNIAARPIPMVAFVGDLLPLALGDFKRLSLEGDLQKFRAVYERGTERVSVAGSQAISLAAAQAQVMRIQETDLQRNARSLIESARLGFSFYTYNNAERARLAYNRDRWFFDIVASSQRTLDDFMSVFQY</sequence>